<keyword evidence="2" id="KW-1185">Reference proteome</keyword>
<name>A0A0J8DUH3_BETVV</name>
<feature type="non-terminal residue" evidence="1">
    <location>
        <position position="1"/>
    </location>
</feature>
<accession>A0A0J8DUH3</accession>
<sequence length="139" mass="15997">EEDFDQAKKLKEMIVSLRSVGSRLARLEAEKVAAVELEDYDKAKRIKAEMDRIRLEHAQSKFQQLSIPVRAASPGNEFRAVSPVKHATLNNAPQSQPGHSVIQVCYKGRFQRCIVEMQPRIRRKRAPIIFRMTTVHYQP</sequence>
<gene>
    <name evidence="1" type="ORF">BVRB_021150</name>
</gene>
<dbReference type="PANTHER" id="PTHR13371">
    <property type="entry name" value="GLYCINE-, GLUTAMATE-, THIENYLCYCLOHEXYLPIPERIDINE-BINDING PROTEIN"/>
    <property type="match status" value="1"/>
</dbReference>
<organism evidence="1 2">
    <name type="scientific">Beta vulgaris subsp. vulgaris</name>
    <name type="common">Beet</name>
    <dbReference type="NCBI Taxonomy" id="3555"/>
    <lineage>
        <taxon>Eukaryota</taxon>
        <taxon>Viridiplantae</taxon>
        <taxon>Streptophyta</taxon>
        <taxon>Embryophyta</taxon>
        <taxon>Tracheophyta</taxon>
        <taxon>Spermatophyta</taxon>
        <taxon>Magnoliopsida</taxon>
        <taxon>eudicotyledons</taxon>
        <taxon>Gunneridae</taxon>
        <taxon>Pentapetalae</taxon>
        <taxon>Caryophyllales</taxon>
        <taxon>Chenopodiaceae</taxon>
        <taxon>Betoideae</taxon>
        <taxon>Beta</taxon>
    </lineage>
</organism>
<dbReference type="Gramene" id="KMS94465">
    <property type="protein sequence ID" value="KMS94465"/>
    <property type="gene ID" value="BVRB_021150"/>
</dbReference>
<dbReference type="EMBL" id="KQ093170">
    <property type="protein sequence ID" value="KMS94465.1"/>
    <property type="molecule type" value="Genomic_DNA"/>
</dbReference>
<reference evidence="1 2" key="1">
    <citation type="journal article" date="2014" name="Nature">
        <title>The genome of the recently domesticated crop plant sugar beet (Beta vulgaris).</title>
        <authorList>
            <person name="Dohm J.C."/>
            <person name="Minoche A.E."/>
            <person name="Holtgrawe D."/>
            <person name="Capella-Gutierrez S."/>
            <person name="Zakrzewski F."/>
            <person name="Tafer H."/>
            <person name="Rupp O."/>
            <person name="Sorensen T.R."/>
            <person name="Stracke R."/>
            <person name="Reinhardt R."/>
            <person name="Goesmann A."/>
            <person name="Kraft T."/>
            <person name="Schulz B."/>
            <person name="Stadler P.F."/>
            <person name="Schmidt T."/>
            <person name="Gabaldon T."/>
            <person name="Lehrach H."/>
            <person name="Weisshaar B."/>
            <person name="Himmelbauer H."/>
        </authorList>
    </citation>
    <scope>NUCLEOTIDE SEQUENCE [LARGE SCALE GENOMIC DNA]</scope>
    <source>
        <tissue evidence="1">Taproot</tissue>
    </source>
</reference>
<protein>
    <recommendedName>
        <fullName evidence="3">UVR domain-containing protein</fullName>
    </recommendedName>
</protein>
<dbReference type="OrthoDB" id="66599at2759"/>
<dbReference type="InterPro" id="IPR052607">
    <property type="entry name" value="CEP104-like"/>
</dbReference>
<evidence type="ECO:0000313" key="2">
    <source>
        <dbReference type="Proteomes" id="UP000035740"/>
    </source>
</evidence>
<dbReference type="Proteomes" id="UP000035740">
    <property type="component" value="Unassembled WGS sequence"/>
</dbReference>
<proteinExistence type="predicted"/>
<dbReference type="PANTHER" id="PTHR13371:SF0">
    <property type="entry name" value="CENTROSOMAL PROTEIN OF 104 KDA"/>
    <property type="match status" value="1"/>
</dbReference>
<evidence type="ECO:0000313" key="1">
    <source>
        <dbReference type="EMBL" id="KMS94465.1"/>
    </source>
</evidence>
<dbReference type="AlphaFoldDB" id="A0A0J8DUH3"/>
<evidence type="ECO:0008006" key="3">
    <source>
        <dbReference type="Google" id="ProtNLM"/>
    </source>
</evidence>